<dbReference type="NCBIfam" id="TIGR03943">
    <property type="entry name" value="TIGR03943 family putative permease subunit"/>
    <property type="match status" value="1"/>
</dbReference>
<evidence type="ECO:0000256" key="1">
    <source>
        <dbReference type="SAM" id="Phobius"/>
    </source>
</evidence>
<proteinExistence type="predicted"/>
<feature type="domain" description="DUF1980" evidence="2">
    <location>
        <begin position="144"/>
        <end position="234"/>
    </location>
</feature>
<keyword evidence="4" id="KW-1185">Reference proteome</keyword>
<evidence type="ECO:0000313" key="3">
    <source>
        <dbReference type="EMBL" id="MFD1530959.1"/>
    </source>
</evidence>
<evidence type="ECO:0000313" key="4">
    <source>
        <dbReference type="Proteomes" id="UP001597145"/>
    </source>
</evidence>
<dbReference type="Pfam" id="PF21537">
    <property type="entry name" value="DUF1980_C"/>
    <property type="match status" value="1"/>
</dbReference>
<reference evidence="4" key="1">
    <citation type="journal article" date="2019" name="Int. J. Syst. Evol. Microbiol.">
        <title>The Global Catalogue of Microorganisms (GCM) 10K type strain sequencing project: providing services to taxonomists for standard genome sequencing and annotation.</title>
        <authorList>
            <consortium name="The Broad Institute Genomics Platform"/>
            <consortium name="The Broad Institute Genome Sequencing Center for Infectious Disease"/>
            <person name="Wu L."/>
            <person name="Ma J."/>
        </authorList>
    </citation>
    <scope>NUCLEOTIDE SEQUENCE [LARGE SCALE GENOMIC DNA]</scope>
    <source>
        <strain evidence="4">JCM 12165</strain>
    </source>
</reference>
<dbReference type="InterPro" id="IPR015402">
    <property type="entry name" value="DUF1980"/>
</dbReference>
<keyword evidence="1" id="KW-0812">Transmembrane</keyword>
<protein>
    <submittedName>
        <fullName evidence="3">TIGR03943 family putative permease subunit</fullName>
    </submittedName>
</protein>
<dbReference type="InterPro" id="IPR048447">
    <property type="entry name" value="DUF1980_C"/>
</dbReference>
<name>A0ABW4FKS5_9PSEU</name>
<organism evidence="3 4">
    <name type="scientific">Pseudonocardia aurantiaca</name>
    <dbReference type="NCBI Taxonomy" id="75290"/>
    <lineage>
        <taxon>Bacteria</taxon>
        <taxon>Bacillati</taxon>
        <taxon>Actinomycetota</taxon>
        <taxon>Actinomycetes</taxon>
        <taxon>Pseudonocardiales</taxon>
        <taxon>Pseudonocardiaceae</taxon>
        <taxon>Pseudonocardia</taxon>
    </lineage>
</organism>
<evidence type="ECO:0000259" key="2">
    <source>
        <dbReference type="Pfam" id="PF21537"/>
    </source>
</evidence>
<sequence>MSRDTQHVLLVLLGGALLRIAADETYLRYVRPSHRWLLLAAGAVIVVLAVVALVRDRTGAPAHSDVHDHAGAERHVPWLLLAPVLVIALVAPPALGADAVARAGARNAVVQNSDAFPPLPQGDPAELTVADFVERAAWDTAGTLAGRPVVLTGFAVRRGAATDLARMTIACCAADARPNRVRLVGDIGEIAPDTWLRVVGVVQAGSATLATGYVPAMTVTAVTPVPAPTDPYEY</sequence>
<gene>
    <name evidence="3" type="ORF">ACFSCY_16070</name>
</gene>
<dbReference type="Proteomes" id="UP001597145">
    <property type="component" value="Unassembled WGS sequence"/>
</dbReference>
<feature type="transmembrane region" description="Helical" evidence="1">
    <location>
        <begin position="38"/>
        <end position="55"/>
    </location>
</feature>
<accession>A0ABW4FKS5</accession>
<keyword evidence="1" id="KW-0472">Membrane</keyword>
<dbReference type="EMBL" id="JBHUCP010000009">
    <property type="protein sequence ID" value="MFD1530959.1"/>
    <property type="molecule type" value="Genomic_DNA"/>
</dbReference>
<keyword evidence="1" id="KW-1133">Transmembrane helix</keyword>
<comment type="caution">
    <text evidence="3">The sequence shown here is derived from an EMBL/GenBank/DDBJ whole genome shotgun (WGS) entry which is preliminary data.</text>
</comment>
<feature type="transmembrane region" description="Helical" evidence="1">
    <location>
        <begin position="76"/>
        <end position="95"/>
    </location>
</feature>
<dbReference type="RefSeq" id="WP_343971014.1">
    <property type="nucleotide sequence ID" value="NZ_BAAAJG010000002.1"/>
</dbReference>